<proteinExistence type="predicted"/>
<organism evidence="1">
    <name type="scientific">bioreactor metagenome</name>
    <dbReference type="NCBI Taxonomy" id="1076179"/>
    <lineage>
        <taxon>unclassified sequences</taxon>
        <taxon>metagenomes</taxon>
        <taxon>ecological metagenomes</taxon>
    </lineage>
</organism>
<evidence type="ECO:0000313" key="1">
    <source>
        <dbReference type="EMBL" id="MPM75699.1"/>
    </source>
</evidence>
<protein>
    <submittedName>
        <fullName evidence="1">Uncharacterized protein</fullName>
    </submittedName>
</protein>
<accession>A0A645CFE3</accession>
<sequence>MQFQILLGKKMENNRWISLGTPHLVPWEMRDLAEASAGWTMINQSRAAAATELIPKLETGVFNLMNRPECYSLFELKHGIGAIDTMLKFFSGLLKECREYPFAELSCKVID</sequence>
<name>A0A645CFE3_9ZZZZ</name>
<dbReference type="AlphaFoldDB" id="A0A645CFE3"/>
<comment type="caution">
    <text evidence="1">The sequence shown here is derived from an EMBL/GenBank/DDBJ whole genome shotgun (WGS) entry which is preliminary data.</text>
</comment>
<dbReference type="EMBL" id="VSSQ01026801">
    <property type="protein sequence ID" value="MPM75699.1"/>
    <property type="molecule type" value="Genomic_DNA"/>
</dbReference>
<gene>
    <name evidence="1" type="ORF">SDC9_122693</name>
</gene>
<reference evidence="1" key="1">
    <citation type="submission" date="2019-08" db="EMBL/GenBank/DDBJ databases">
        <authorList>
            <person name="Kucharzyk K."/>
            <person name="Murdoch R.W."/>
            <person name="Higgins S."/>
            <person name="Loffler F."/>
        </authorList>
    </citation>
    <scope>NUCLEOTIDE SEQUENCE</scope>
</reference>